<proteinExistence type="predicted"/>
<evidence type="ECO:0000313" key="2">
    <source>
        <dbReference type="EMBL" id="SHJ27569.1"/>
    </source>
</evidence>
<name>A0A1M6HZA1_9BACT</name>
<dbReference type="RefSeq" id="WP_073110211.1">
    <property type="nucleotide sequence ID" value="NZ_FQYN01000005.1"/>
</dbReference>
<keyword evidence="1" id="KW-0812">Transmembrane</keyword>
<feature type="transmembrane region" description="Helical" evidence="1">
    <location>
        <begin position="12"/>
        <end position="30"/>
    </location>
</feature>
<accession>A0A1M6HZA1</accession>
<gene>
    <name evidence="2" type="ORF">SAMN02745146_2718</name>
</gene>
<dbReference type="EMBL" id="FQYN01000005">
    <property type="protein sequence ID" value="SHJ27569.1"/>
    <property type="molecule type" value="Genomic_DNA"/>
</dbReference>
<protein>
    <submittedName>
        <fullName evidence="2">Uncharacterized protein</fullName>
    </submittedName>
</protein>
<dbReference type="OrthoDB" id="886363at2"/>
<evidence type="ECO:0000313" key="3">
    <source>
        <dbReference type="Proteomes" id="UP000184418"/>
    </source>
</evidence>
<feature type="transmembrane region" description="Helical" evidence="1">
    <location>
        <begin position="68"/>
        <end position="85"/>
    </location>
</feature>
<dbReference type="AlphaFoldDB" id="A0A1M6HZA1"/>
<organism evidence="2 3">
    <name type="scientific">Hymenobacter daecheongensis DSM 21074</name>
    <dbReference type="NCBI Taxonomy" id="1121955"/>
    <lineage>
        <taxon>Bacteria</taxon>
        <taxon>Pseudomonadati</taxon>
        <taxon>Bacteroidota</taxon>
        <taxon>Cytophagia</taxon>
        <taxon>Cytophagales</taxon>
        <taxon>Hymenobacteraceae</taxon>
        <taxon>Hymenobacter</taxon>
    </lineage>
</organism>
<dbReference type="STRING" id="1121955.SAMN02745146_2718"/>
<evidence type="ECO:0000256" key="1">
    <source>
        <dbReference type="SAM" id="Phobius"/>
    </source>
</evidence>
<sequence>MEKIEKEKKKPDSYFGRILALNLAVVVLLHVGRQQLAPDVHIFGALFGVVLINLVMLIFFIERDESENKLACLVSAFVILLVGFSDCAKSL</sequence>
<keyword evidence="3" id="KW-1185">Reference proteome</keyword>
<reference evidence="2 3" key="1">
    <citation type="submission" date="2016-11" db="EMBL/GenBank/DDBJ databases">
        <authorList>
            <person name="Jaros S."/>
            <person name="Januszkiewicz K."/>
            <person name="Wedrychowicz H."/>
        </authorList>
    </citation>
    <scope>NUCLEOTIDE SEQUENCE [LARGE SCALE GENOMIC DNA]</scope>
    <source>
        <strain evidence="2 3">DSM 21074</strain>
    </source>
</reference>
<feature type="transmembrane region" description="Helical" evidence="1">
    <location>
        <begin position="42"/>
        <end position="61"/>
    </location>
</feature>
<dbReference type="Proteomes" id="UP000184418">
    <property type="component" value="Unassembled WGS sequence"/>
</dbReference>
<keyword evidence="1" id="KW-0472">Membrane</keyword>
<keyword evidence="1" id="KW-1133">Transmembrane helix</keyword>